<dbReference type="AlphaFoldDB" id="E5AK45"/>
<evidence type="ECO:0000256" key="1">
    <source>
        <dbReference type="ARBA" id="ARBA00023015"/>
    </source>
</evidence>
<dbReference type="InterPro" id="IPR036388">
    <property type="entry name" value="WH-like_DNA-bd_sf"/>
</dbReference>
<keyword evidence="4" id="KW-0614">Plasmid</keyword>
<dbReference type="InterPro" id="IPR016032">
    <property type="entry name" value="Sig_transdc_resp-reg_C-effctor"/>
</dbReference>
<protein>
    <submittedName>
        <fullName evidence="4">Lantibiotic transcription regulator protein</fullName>
    </submittedName>
</protein>
<evidence type="ECO:0000256" key="2">
    <source>
        <dbReference type="ARBA" id="ARBA00023163"/>
    </source>
</evidence>
<dbReference type="EMBL" id="FR675941">
    <property type="protein sequence ID" value="CBW44185.1"/>
    <property type="molecule type" value="Genomic_DNA"/>
</dbReference>
<sequence>MNFSLCEQEKEVAILIAQGYTDVEIAHNLYVSRRRVGVIIASIKSKCKISSRVKIGILAYHLGWLHFEEIIRDDN</sequence>
<dbReference type="GO" id="GO:0003677">
    <property type="term" value="F:DNA binding"/>
    <property type="evidence" value="ECO:0007669"/>
    <property type="project" value="InterPro"/>
</dbReference>
<dbReference type="SUPFAM" id="SSF46894">
    <property type="entry name" value="C-terminal effector domain of the bipartite response regulators"/>
    <property type="match status" value="1"/>
</dbReference>
<dbReference type="Gene3D" id="1.10.10.10">
    <property type="entry name" value="Winged helix-like DNA-binding domain superfamily/Winged helix DNA-binding domain"/>
    <property type="match status" value="1"/>
</dbReference>
<accession>E5AK45</accession>
<evidence type="ECO:0000313" key="4">
    <source>
        <dbReference type="EMBL" id="CBW44185.1"/>
    </source>
</evidence>
<dbReference type="Pfam" id="PF00196">
    <property type="entry name" value="GerE"/>
    <property type="match status" value="1"/>
</dbReference>
<proteinExistence type="predicted"/>
<name>E5AK45_BACCE</name>
<gene>
    <name evidence="4" type="ORF">pLVP1401_34</name>
</gene>
<evidence type="ECO:0000259" key="3">
    <source>
        <dbReference type="SMART" id="SM00421"/>
    </source>
</evidence>
<organism evidence="4">
    <name type="scientific">Bacillus cereus VPC1401</name>
    <dbReference type="NCBI Taxonomy" id="870739"/>
    <lineage>
        <taxon>Bacteria</taxon>
        <taxon>Bacillati</taxon>
        <taxon>Bacillota</taxon>
        <taxon>Bacilli</taxon>
        <taxon>Bacillales</taxon>
        <taxon>Bacillaceae</taxon>
        <taxon>Bacillus</taxon>
        <taxon>Bacillus cereus group</taxon>
    </lineage>
</organism>
<keyword evidence="2" id="KW-0804">Transcription</keyword>
<keyword evidence="1" id="KW-0805">Transcription regulation</keyword>
<dbReference type="SMART" id="SM00421">
    <property type="entry name" value="HTH_LUXR"/>
    <property type="match status" value="1"/>
</dbReference>
<dbReference type="GO" id="GO:0006355">
    <property type="term" value="P:regulation of DNA-templated transcription"/>
    <property type="evidence" value="ECO:0007669"/>
    <property type="project" value="InterPro"/>
</dbReference>
<feature type="domain" description="HTH luxR-type" evidence="3">
    <location>
        <begin position="2"/>
        <end position="59"/>
    </location>
</feature>
<dbReference type="RefSeq" id="WP_013450103.1">
    <property type="nucleotide sequence ID" value="NC_014757.1"/>
</dbReference>
<reference evidence="4" key="1">
    <citation type="submission" date="2010-08" db="EMBL/GenBank/DDBJ databases">
        <title>Diversity of serine proteases in the Bacillus cereus group.</title>
        <authorList>
            <person name="Zihlmann P."/>
            <person name="Perreten V."/>
        </authorList>
    </citation>
    <scope>NUCLEOTIDE SEQUENCE [LARGE SCALE GENOMIC DNA]</scope>
    <source>
        <strain evidence="4">VPC1401</strain>
        <plasmid evidence="4">pLVP1401</plasmid>
    </source>
</reference>
<dbReference type="InterPro" id="IPR000792">
    <property type="entry name" value="Tscrpt_reg_LuxR_C"/>
</dbReference>
<geneLocation type="plasmid" evidence="4">
    <name>pLVP1401</name>
</geneLocation>